<evidence type="ECO:0000256" key="7">
    <source>
        <dbReference type="ARBA" id="ARBA00066708"/>
    </source>
</evidence>
<evidence type="ECO:0000313" key="11">
    <source>
        <dbReference type="Proteomes" id="UP001634007"/>
    </source>
</evidence>
<dbReference type="PROSITE" id="PS51471">
    <property type="entry name" value="FE2OG_OXY"/>
    <property type="match status" value="1"/>
</dbReference>
<evidence type="ECO:0000256" key="6">
    <source>
        <dbReference type="ARBA" id="ARBA00061282"/>
    </source>
</evidence>
<dbReference type="SUPFAM" id="SSF51197">
    <property type="entry name" value="Clavaminate synthase-like"/>
    <property type="match status" value="1"/>
</dbReference>
<dbReference type="InterPro" id="IPR027443">
    <property type="entry name" value="IPNS-like_sf"/>
</dbReference>
<reference evidence="10 11" key="1">
    <citation type="submission" date="2024-11" db="EMBL/GenBank/DDBJ databases">
        <title>Chromosome-level genome assembly of Eucalyptus globulus Labill. provides insights into its genome evolution.</title>
        <authorList>
            <person name="Li X."/>
        </authorList>
    </citation>
    <scope>NUCLEOTIDE SEQUENCE [LARGE SCALE GENOMIC DNA]</scope>
    <source>
        <strain evidence="10">CL2024</strain>
        <tissue evidence="10">Fresh tender leaves</tissue>
    </source>
</reference>
<dbReference type="Pfam" id="PF14226">
    <property type="entry name" value="DIOX_N"/>
    <property type="match status" value="1"/>
</dbReference>
<comment type="catalytic activity">
    <reaction evidence="5">
        <text>gibberellin A1 + 2-oxoglutarate + O2 = gibberellin A8 + succinate + CO2</text>
        <dbReference type="Rhea" id="RHEA:15005"/>
        <dbReference type="ChEBI" id="CHEBI:15379"/>
        <dbReference type="ChEBI" id="CHEBI:16526"/>
        <dbReference type="ChEBI" id="CHEBI:16810"/>
        <dbReference type="ChEBI" id="CHEBI:30031"/>
        <dbReference type="ChEBI" id="CHEBI:58524"/>
        <dbReference type="ChEBI" id="CHEBI:58594"/>
        <dbReference type="EC" id="1.14.11.13"/>
    </reaction>
</comment>
<accession>A0ABD3JVV9</accession>
<dbReference type="InterPro" id="IPR050231">
    <property type="entry name" value="Iron_ascorbate_oxido_reductase"/>
</dbReference>
<dbReference type="InterPro" id="IPR044861">
    <property type="entry name" value="IPNS-like_FE2OG_OXY"/>
</dbReference>
<dbReference type="EC" id="1.14.11.13" evidence="7"/>
<dbReference type="InterPro" id="IPR005123">
    <property type="entry name" value="Oxoglu/Fe-dep_dioxygenase_dom"/>
</dbReference>
<evidence type="ECO:0000256" key="2">
    <source>
        <dbReference type="ARBA" id="ARBA00022964"/>
    </source>
</evidence>
<dbReference type="InterPro" id="IPR026992">
    <property type="entry name" value="DIOX_N"/>
</dbReference>
<keyword evidence="1 8" id="KW-0479">Metal-binding</keyword>
<evidence type="ECO:0000256" key="5">
    <source>
        <dbReference type="ARBA" id="ARBA00052204"/>
    </source>
</evidence>
<dbReference type="FunFam" id="2.60.120.330:FF:000021">
    <property type="entry name" value="Gibberellin 2-beta-dioxygenase 8"/>
    <property type="match status" value="1"/>
</dbReference>
<dbReference type="GO" id="GO:0009685">
    <property type="term" value="P:gibberellin metabolic process"/>
    <property type="evidence" value="ECO:0007669"/>
    <property type="project" value="UniProtKB-ARBA"/>
</dbReference>
<evidence type="ECO:0000256" key="3">
    <source>
        <dbReference type="ARBA" id="ARBA00023002"/>
    </source>
</evidence>
<name>A0ABD3JVV9_EUCGL</name>
<dbReference type="PANTHER" id="PTHR47990">
    <property type="entry name" value="2-OXOGLUTARATE (2OG) AND FE(II)-DEPENDENT OXYGENASE SUPERFAMILY PROTEIN-RELATED"/>
    <property type="match status" value="1"/>
</dbReference>
<organism evidence="10 11">
    <name type="scientific">Eucalyptus globulus</name>
    <name type="common">Tasmanian blue gum</name>
    <dbReference type="NCBI Taxonomy" id="34317"/>
    <lineage>
        <taxon>Eukaryota</taxon>
        <taxon>Viridiplantae</taxon>
        <taxon>Streptophyta</taxon>
        <taxon>Embryophyta</taxon>
        <taxon>Tracheophyta</taxon>
        <taxon>Spermatophyta</taxon>
        <taxon>Magnoliopsida</taxon>
        <taxon>eudicotyledons</taxon>
        <taxon>Gunneridae</taxon>
        <taxon>Pentapetalae</taxon>
        <taxon>rosids</taxon>
        <taxon>malvids</taxon>
        <taxon>Myrtales</taxon>
        <taxon>Myrtaceae</taxon>
        <taxon>Myrtoideae</taxon>
        <taxon>Eucalypteae</taxon>
        <taxon>Eucalyptus</taxon>
    </lineage>
</organism>
<protein>
    <recommendedName>
        <fullName evidence="7">gibberellin 2beta-dioxygenase</fullName>
        <ecNumber evidence="7">1.14.11.13</ecNumber>
    </recommendedName>
</protein>
<comment type="similarity">
    <text evidence="6">Belongs to the iron/ascorbate-dependent oxidoreductase family. GA2OX subfamily.</text>
</comment>
<sequence length="347" mass="38778">MGSISDPPLLSDFTQLLRSCPTVSSSSYSPSSPALNADVVTPRECELPVIDLSGLRSECEAERRSCAAAICRASTEWGFFQVVNHGISSELLGEMRREQGKLFETPFETKARSALLNNSYRWGNPAATSPAQFSWSEAFHVPLTKISDPSCYGPFISLGGVMMEFAAAMSRLARTLAGVLAENLRHRDCSAFDETCHESTCFLRLNRYPVCPLSPEMFGLVPHTDSDFLTILYQDQVGGLQLLKDSRWVAVKPNRDALIVNIGDLLQAWSNDVYKSVEHKVITNDQVERYSVAYFLCPSYDSLIGSCREPSVYRKFTFGEYRKQVREDVKRNGHKVGLPRFKLQMSA</sequence>
<feature type="domain" description="Fe2OG dioxygenase" evidence="9">
    <location>
        <begin position="197"/>
        <end position="298"/>
    </location>
</feature>
<dbReference type="Proteomes" id="UP001634007">
    <property type="component" value="Unassembled WGS sequence"/>
</dbReference>
<dbReference type="GO" id="GO:0045543">
    <property type="term" value="F:gibberellin 2-beta-dioxygenase activity"/>
    <property type="evidence" value="ECO:0007669"/>
    <property type="project" value="UniProtKB-EC"/>
</dbReference>
<evidence type="ECO:0000256" key="4">
    <source>
        <dbReference type="ARBA" id="ARBA00023004"/>
    </source>
</evidence>
<dbReference type="Gene3D" id="2.60.120.330">
    <property type="entry name" value="B-lactam Antibiotic, Isopenicillin N Synthase, Chain"/>
    <property type="match status" value="1"/>
</dbReference>
<evidence type="ECO:0000256" key="8">
    <source>
        <dbReference type="RuleBase" id="RU003682"/>
    </source>
</evidence>
<dbReference type="EMBL" id="JBJKBG010000007">
    <property type="protein sequence ID" value="KAL3731163.1"/>
    <property type="molecule type" value="Genomic_DNA"/>
</dbReference>
<comment type="caution">
    <text evidence="10">The sequence shown here is derived from an EMBL/GenBank/DDBJ whole genome shotgun (WGS) entry which is preliminary data.</text>
</comment>
<dbReference type="AlphaFoldDB" id="A0ABD3JVV9"/>
<keyword evidence="2" id="KW-0223">Dioxygenase</keyword>
<dbReference type="GO" id="GO:0046872">
    <property type="term" value="F:metal ion binding"/>
    <property type="evidence" value="ECO:0007669"/>
    <property type="project" value="UniProtKB-KW"/>
</dbReference>
<keyword evidence="3 8" id="KW-0560">Oxidoreductase</keyword>
<gene>
    <name evidence="10" type="ORF">ACJRO7_028092</name>
</gene>
<evidence type="ECO:0000256" key="1">
    <source>
        <dbReference type="ARBA" id="ARBA00022723"/>
    </source>
</evidence>
<keyword evidence="11" id="KW-1185">Reference proteome</keyword>
<proteinExistence type="inferred from homology"/>
<evidence type="ECO:0000259" key="9">
    <source>
        <dbReference type="PROSITE" id="PS51471"/>
    </source>
</evidence>
<dbReference type="Pfam" id="PF03171">
    <property type="entry name" value="2OG-FeII_Oxy"/>
    <property type="match status" value="1"/>
</dbReference>
<evidence type="ECO:0000313" key="10">
    <source>
        <dbReference type="EMBL" id="KAL3731163.1"/>
    </source>
</evidence>
<keyword evidence="4 8" id="KW-0408">Iron</keyword>